<dbReference type="STRING" id="1714354.BLL40_05265"/>
<keyword evidence="2" id="KW-1185">Reference proteome</keyword>
<name>A0A1Q5P4H7_9BACI</name>
<comment type="caution">
    <text evidence="1">The sequence shown here is derived from an EMBL/GenBank/DDBJ whole genome shotgun (WGS) entry which is preliminary data.</text>
</comment>
<proteinExistence type="predicted"/>
<protein>
    <submittedName>
        <fullName evidence="1">Uncharacterized protein</fullName>
    </submittedName>
</protein>
<dbReference type="EMBL" id="MRWQ01000005">
    <property type="protein sequence ID" value="OKL37002.1"/>
    <property type="molecule type" value="Genomic_DNA"/>
</dbReference>
<accession>A0A1Q5P4H7</accession>
<reference evidence="1 2" key="1">
    <citation type="submission" date="2016-12" db="EMBL/GenBank/DDBJ databases">
        <title>Domibacillus sp. SAOS 44 whole genome sequencing.</title>
        <authorList>
            <person name="Verma A."/>
            <person name="Krishnamurthi S."/>
        </authorList>
    </citation>
    <scope>NUCLEOTIDE SEQUENCE [LARGE SCALE GENOMIC DNA]</scope>
    <source>
        <strain evidence="1 2">SAOS 44</strain>
    </source>
</reference>
<dbReference type="OrthoDB" id="2428283at2"/>
<dbReference type="AlphaFoldDB" id="A0A1Q5P4H7"/>
<gene>
    <name evidence="1" type="ORF">BLL40_05265</name>
</gene>
<evidence type="ECO:0000313" key="2">
    <source>
        <dbReference type="Proteomes" id="UP000186524"/>
    </source>
</evidence>
<dbReference type="Proteomes" id="UP000186524">
    <property type="component" value="Unassembled WGS sequence"/>
</dbReference>
<evidence type="ECO:0000313" key="1">
    <source>
        <dbReference type="EMBL" id="OKL37002.1"/>
    </source>
</evidence>
<sequence>MRETHHHTFSTVDYEWTEQNVLFVKVNGFDAGRGKEFEGVVKFIEGVPFGDLIHVQKSSLSTSCRGALRAYLLNRYHNKDFN</sequence>
<organism evidence="1 2">
    <name type="scientific">Domibacillus mangrovi</name>
    <dbReference type="NCBI Taxonomy" id="1714354"/>
    <lineage>
        <taxon>Bacteria</taxon>
        <taxon>Bacillati</taxon>
        <taxon>Bacillota</taxon>
        <taxon>Bacilli</taxon>
        <taxon>Bacillales</taxon>
        <taxon>Bacillaceae</taxon>
        <taxon>Domibacillus</taxon>
    </lineage>
</organism>
<dbReference type="RefSeq" id="WP_073710883.1">
    <property type="nucleotide sequence ID" value="NZ_MRWQ01000005.1"/>
</dbReference>